<protein>
    <recommendedName>
        <fullName evidence="4">Transcription factor Pcc1</fullName>
    </recommendedName>
</protein>
<gene>
    <name evidence="2" type="ORF">M896_041020</name>
</gene>
<sequence>MVFKALLELPCESPELVSIAICNEDAEVNKANVEYSHHDNHIVINLSAHRAKDLSRAINAILSRFRLCTETVEMCKSLQK</sequence>
<dbReference type="InParanoid" id="A0A0B2ULP1"/>
<comment type="caution">
    <text evidence="2">The sequence shown here is derived from an EMBL/GenBank/DDBJ whole genome shotgun (WGS) entry which is preliminary data.</text>
</comment>
<dbReference type="EMBL" id="JOKQ01000004">
    <property type="protein sequence ID" value="KHN69905.1"/>
    <property type="molecule type" value="Genomic_DNA"/>
</dbReference>
<evidence type="ECO:0000256" key="1">
    <source>
        <dbReference type="ARBA" id="ARBA00007073"/>
    </source>
</evidence>
<comment type="similarity">
    <text evidence="1">Belongs to the CTAG/PCC1 family.</text>
</comment>
<dbReference type="OrthoDB" id="10394570at2759"/>
<keyword evidence="3" id="KW-1185">Reference proteome</keyword>
<dbReference type="InterPro" id="IPR015419">
    <property type="entry name" value="CTAG/Pcc1"/>
</dbReference>
<organism evidence="2 3">
    <name type="scientific">Ordospora colligata OC4</name>
    <dbReference type="NCBI Taxonomy" id="1354746"/>
    <lineage>
        <taxon>Eukaryota</taxon>
        <taxon>Fungi</taxon>
        <taxon>Fungi incertae sedis</taxon>
        <taxon>Microsporidia</taxon>
        <taxon>Ordosporidae</taxon>
        <taxon>Ordospora</taxon>
    </lineage>
</organism>
<name>A0A0B2ULP1_9MICR</name>
<dbReference type="HOGENOM" id="CLU_2512625_0_0_1"/>
<dbReference type="Pfam" id="PF09341">
    <property type="entry name" value="Pcc1"/>
    <property type="match status" value="1"/>
</dbReference>
<proteinExistence type="inferred from homology"/>
<dbReference type="GeneID" id="26261540"/>
<evidence type="ECO:0000313" key="2">
    <source>
        <dbReference type="EMBL" id="KHN69905.1"/>
    </source>
</evidence>
<evidence type="ECO:0000313" key="3">
    <source>
        <dbReference type="Proteomes" id="UP000031056"/>
    </source>
</evidence>
<dbReference type="Proteomes" id="UP000031056">
    <property type="component" value="Unassembled WGS sequence"/>
</dbReference>
<dbReference type="RefSeq" id="XP_014563947.1">
    <property type="nucleotide sequence ID" value="XM_014708461.1"/>
</dbReference>
<dbReference type="AlphaFoldDB" id="A0A0B2ULP1"/>
<evidence type="ECO:0008006" key="4">
    <source>
        <dbReference type="Google" id="ProtNLM"/>
    </source>
</evidence>
<accession>A0A0B2ULP1</accession>
<dbReference type="VEuPathDB" id="MicrosporidiaDB:M896_041020"/>
<reference evidence="2 3" key="1">
    <citation type="journal article" date="2014" name="MBio">
        <title>The Ordospora colligata genome; evolution of extreme reduction in microsporidia and host-to-parasite horizontal gene transfer.</title>
        <authorList>
            <person name="Pombert J.-F."/>
            <person name="Haag K.L."/>
            <person name="Beidas S."/>
            <person name="Ebert D."/>
            <person name="Keeling P.J."/>
        </authorList>
    </citation>
    <scope>NUCLEOTIDE SEQUENCE [LARGE SCALE GENOMIC DNA]</scope>
    <source>
        <strain evidence="2 3">OC4</strain>
    </source>
</reference>